<evidence type="ECO:0000256" key="1">
    <source>
        <dbReference type="SAM" id="Phobius"/>
    </source>
</evidence>
<dbReference type="AlphaFoldDB" id="A0A537KL69"/>
<organism evidence="2 3">
    <name type="scientific">Candidatus Segetimicrobium genomatis</name>
    <dbReference type="NCBI Taxonomy" id="2569760"/>
    <lineage>
        <taxon>Bacteria</taxon>
        <taxon>Bacillati</taxon>
        <taxon>Candidatus Sysuimicrobiota</taxon>
        <taxon>Candidatus Sysuimicrobiia</taxon>
        <taxon>Candidatus Sysuimicrobiales</taxon>
        <taxon>Candidatus Segetimicrobiaceae</taxon>
        <taxon>Candidatus Segetimicrobium</taxon>
    </lineage>
</organism>
<evidence type="ECO:0000313" key="2">
    <source>
        <dbReference type="EMBL" id="TMI96531.1"/>
    </source>
</evidence>
<keyword evidence="1" id="KW-0812">Transmembrane</keyword>
<keyword evidence="1" id="KW-0472">Membrane</keyword>
<name>A0A537KL69_9BACT</name>
<accession>A0A537KL69</accession>
<feature type="transmembrane region" description="Helical" evidence="1">
    <location>
        <begin position="181"/>
        <end position="205"/>
    </location>
</feature>
<evidence type="ECO:0008006" key="4">
    <source>
        <dbReference type="Google" id="ProtNLM"/>
    </source>
</evidence>
<proteinExistence type="predicted"/>
<keyword evidence="1" id="KW-1133">Transmembrane helix</keyword>
<dbReference type="Proteomes" id="UP000319353">
    <property type="component" value="Unassembled WGS sequence"/>
</dbReference>
<evidence type="ECO:0000313" key="3">
    <source>
        <dbReference type="Proteomes" id="UP000319353"/>
    </source>
</evidence>
<feature type="transmembrane region" description="Helical" evidence="1">
    <location>
        <begin position="90"/>
        <end position="109"/>
    </location>
</feature>
<protein>
    <recommendedName>
        <fullName evidence="4">DUF4386 family protein</fullName>
    </recommendedName>
</protein>
<sequence>MNEGLANGERPLRWLGDSAARLTAASALLLATNLLWIIAVVLNVIGPVGSLSAGLLAWLAFVLDIPGVLLLAAAYAGLTREQGLGWTRRRLAITWGFILWAGVSVYWRFVLPLAIGTDLQDLFLGLLGADPGALALAKASWASMSELFAWWIAAAAVFLATHVLVAVDYRRATEGEWTAGLPAYVWVLGAGVSLLSTILIVAALLPVLGGGLLGSTFTAGVLGKLLVAPNMMLSGYVSSLHLGRATKAARRASVG</sequence>
<feature type="transmembrane region" description="Helical" evidence="1">
    <location>
        <begin position="225"/>
        <end position="243"/>
    </location>
</feature>
<gene>
    <name evidence="2" type="ORF">E6H01_13790</name>
</gene>
<feature type="transmembrane region" description="Helical" evidence="1">
    <location>
        <begin position="22"/>
        <end position="45"/>
    </location>
</feature>
<dbReference type="EMBL" id="VBAL01000250">
    <property type="protein sequence ID" value="TMI96531.1"/>
    <property type="molecule type" value="Genomic_DNA"/>
</dbReference>
<feature type="transmembrane region" description="Helical" evidence="1">
    <location>
        <begin position="57"/>
        <end position="78"/>
    </location>
</feature>
<comment type="caution">
    <text evidence="2">The sequence shown here is derived from an EMBL/GenBank/DDBJ whole genome shotgun (WGS) entry which is preliminary data.</text>
</comment>
<feature type="transmembrane region" description="Helical" evidence="1">
    <location>
        <begin position="148"/>
        <end position="169"/>
    </location>
</feature>
<reference evidence="2 3" key="1">
    <citation type="journal article" date="2019" name="Nat. Microbiol.">
        <title>Mediterranean grassland soil C-N compound turnover is dependent on rainfall and depth, and is mediated by genomically divergent microorganisms.</title>
        <authorList>
            <person name="Diamond S."/>
            <person name="Andeer P.F."/>
            <person name="Li Z."/>
            <person name="Crits-Christoph A."/>
            <person name="Burstein D."/>
            <person name="Anantharaman K."/>
            <person name="Lane K.R."/>
            <person name="Thomas B.C."/>
            <person name="Pan C."/>
            <person name="Northen T.R."/>
            <person name="Banfield J.F."/>
        </authorList>
    </citation>
    <scope>NUCLEOTIDE SEQUENCE [LARGE SCALE GENOMIC DNA]</scope>
    <source>
        <strain evidence="2">NP_4</strain>
    </source>
</reference>